<evidence type="ECO:0000313" key="2">
    <source>
        <dbReference type="EMBL" id="TLX65291.1"/>
    </source>
</evidence>
<comment type="caution">
    <text evidence="2">The sequence shown here is derived from an EMBL/GenBank/DDBJ whole genome shotgun (WGS) entry which is preliminary data.</text>
</comment>
<dbReference type="EMBL" id="QLAG01000002">
    <property type="protein sequence ID" value="TLX65291.1"/>
    <property type="molecule type" value="Genomic_DNA"/>
</dbReference>
<dbReference type="AlphaFoldDB" id="A0A5R9QJ37"/>
<organism evidence="2 3">
    <name type="scientific">Stutzerimonas nosocomialis</name>
    <dbReference type="NCBI Taxonomy" id="1056496"/>
    <lineage>
        <taxon>Bacteria</taxon>
        <taxon>Pseudomonadati</taxon>
        <taxon>Pseudomonadota</taxon>
        <taxon>Gammaproteobacteria</taxon>
        <taxon>Pseudomonadales</taxon>
        <taxon>Pseudomonadaceae</taxon>
        <taxon>Stutzerimonas</taxon>
    </lineage>
</organism>
<feature type="transmembrane region" description="Helical" evidence="1">
    <location>
        <begin position="221"/>
        <end position="237"/>
    </location>
</feature>
<keyword evidence="1" id="KW-0472">Membrane</keyword>
<accession>A0A5R9QJ37</accession>
<feature type="transmembrane region" description="Helical" evidence="1">
    <location>
        <begin position="167"/>
        <end position="185"/>
    </location>
</feature>
<proteinExistence type="predicted"/>
<keyword evidence="1" id="KW-0812">Transmembrane</keyword>
<dbReference type="Proteomes" id="UP000306753">
    <property type="component" value="Unassembled WGS sequence"/>
</dbReference>
<name>A0A5R9QJ37_9GAMM</name>
<feature type="transmembrane region" description="Helical" evidence="1">
    <location>
        <begin position="6"/>
        <end position="24"/>
    </location>
</feature>
<feature type="transmembrane region" description="Helical" evidence="1">
    <location>
        <begin position="134"/>
        <end position="155"/>
    </location>
</feature>
<keyword evidence="1" id="KW-1133">Transmembrane helix</keyword>
<evidence type="ECO:0000313" key="3">
    <source>
        <dbReference type="Proteomes" id="UP000306753"/>
    </source>
</evidence>
<reference evidence="2 3" key="1">
    <citation type="journal article" date="2017" name="Eur. J. Clin. Microbiol. Infect. Dis.">
        <title>Uncommonly isolated clinical Pseudomonas: identification and phylogenetic assignation.</title>
        <authorList>
            <person name="Mulet M."/>
            <person name="Gomila M."/>
            <person name="Ramirez A."/>
            <person name="Cardew S."/>
            <person name="Moore E.R."/>
            <person name="Lalucat J."/>
            <person name="Garcia-Valdes E."/>
        </authorList>
    </citation>
    <scope>NUCLEOTIDE SEQUENCE [LARGE SCALE GENOMIC DNA]</scope>
    <source>
        <strain evidence="2 3">SD129</strain>
    </source>
</reference>
<protein>
    <recommendedName>
        <fullName evidence="4">ZIP Zinc transporter</fullName>
    </recommendedName>
</protein>
<keyword evidence="3" id="KW-1185">Reference proteome</keyword>
<evidence type="ECO:0000256" key="1">
    <source>
        <dbReference type="SAM" id="Phobius"/>
    </source>
</evidence>
<evidence type="ECO:0008006" key="4">
    <source>
        <dbReference type="Google" id="ProtNLM"/>
    </source>
</evidence>
<feature type="transmembrane region" description="Helical" evidence="1">
    <location>
        <begin position="31"/>
        <end position="51"/>
    </location>
</feature>
<gene>
    <name evidence="2" type="ORF">DN820_02765</name>
</gene>
<dbReference type="RefSeq" id="WP_138410870.1">
    <property type="nucleotide sequence ID" value="NZ_QLAG01000002.1"/>
</dbReference>
<feature type="transmembrane region" description="Helical" evidence="1">
    <location>
        <begin position="191"/>
        <end position="209"/>
    </location>
</feature>
<sequence>MLSLLAALVLAAVHFFTGRLKVLDDLPRRRWLSAAGGVSVAYVFIHLLPLLAAGQDVMSSAEFDLLDYLEHHAYLLALAGLMCFYGLECLIKKHRDRLPDQAESHGGVFWLHVASFAGYNALIGYLLVHRDSPAALELVWFTIAMGLHLLVNDFALQSAHNKLYRRCGRWVLAASVLVGWALGIATEVSELAVAALAAFVAGGIVLNVLKEELPEENNSHVGAFIGGATAYAIVLLVV</sequence>
<feature type="transmembrane region" description="Helical" evidence="1">
    <location>
        <begin position="71"/>
        <end position="87"/>
    </location>
</feature>
<feature type="transmembrane region" description="Helical" evidence="1">
    <location>
        <begin position="108"/>
        <end position="128"/>
    </location>
</feature>